<evidence type="ECO:0000313" key="2">
    <source>
        <dbReference type="Proteomes" id="UP001066276"/>
    </source>
</evidence>
<accession>A0AAV7VFC5</accession>
<sequence>MLAWLLRPERAIPIILTLRGFSGEKILGQSQVNYICGFWMHEYVDGLRLPRLTDARVGDLEGEVSLEELQEALGVWHPVKRLAPVGYQLNFTENILQRFSPTSWTYFMRHGVKASCQSI</sequence>
<dbReference type="Proteomes" id="UP001066276">
    <property type="component" value="Chromosome 2_1"/>
</dbReference>
<organism evidence="1 2">
    <name type="scientific">Pleurodeles waltl</name>
    <name type="common">Iberian ribbed newt</name>
    <dbReference type="NCBI Taxonomy" id="8319"/>
    <lineage>
        <taxon>Eukaryota</taxon>
        <taxon>Metazoa</taxon>
        <taxon>Chordata</taxon>
        <taxon>Craniata</taxon>
        <taxon>Vertebrata</taxon>
        <taxon>Euteleostomi</taxon>
        <taxon>Amphibia</taxon>
        <taxon>Batrachia</taxon>
        <taxon>Caudata</taxon>
        <taxon>Salamandroidea</taxon>
        <taxon>Salamandridae</taxon>
        <taxon>Pleurodelinae</taxon>
        <taxon>Pleurodeles</taxon>
    </lineage>
</organism>
<comment type="caution">
    <text evidence="1">The sequence shown here is derived from an EMBL/GenBank/DDBJ whole genome shotgun (WGS) entry which is preliminary data.</text>
</comment>
<dbReference type="AlphaFoldDB" id="A0AAV7VFC5"/>
<evidence type="ECO:0000313" key="1">
    <source>
        <dbReference type="EMBL" id="KAJ1199255.1"/>
    </source>
</evidence>
<protein>
    <submittedName>
        <fullName evidence="1">Uncharacterized protein</fullName>
    </submittedName>
</protein>
<name>A0AAV7VFC5_PLEWA</name>
<proteinExistence type="predicted"/>
<reference evidence="1" key="1">
    <citation type="journal article" date="2022" name="bioRxiv">
        <title>Sequencing and chromosome-scale assembly of the giantPleurodeles waltlgenome.</title>
        <authorList>
            <person name="Brown T."/>
            <person name="Elewa A."/>
            <person name="Iarovenko S."/>
            <person name="Subramanian E."/>
            <person name="Araus A.J."/>
            <person name="Petzold A."/>
            <person name="Susuki M."/>
            <person name="Suzuki K.-i.T."/>
            <person name="Hayashi T."/>
            <person name="Toyoda A."/>
            <person name="Oliveira C."/>
            <person name="Osipova E."/>
            <person name="Leigh N.D."/>
            <person name="Simon A."/>
            <person name="Yun M.H."/>
        </authorList>
    </citation>
    <scope>NUCLEOTIDE SEQUENCE</scope>
    <source>
        <strain evidence="1">20211129_DDA</strain>
        <tissue evidence="1">Liver</tissue>
    </source>
</reference>
<gene>
    <name evidence="1" type="ORF">NDU88_003093</name>
</gene>
<dbReference type="EMBL" id="JANPWB010000003">
    <property type="protein sequence ID" value="KAJ1199255.1"/>
    <property type="molecule type" value="Genomic_DNA"/>
</dbReference>
<keyword evidence="2" id="KW-1185">Reference proteome</keyword>